<feature type="region of interest" description="Disordered" evidence="2">
    <location>
        <begin position="1"/>
        <end position="22"/>
    </location>
</feature>
<dbReference type="HOGENOM" id="CLU_117605_0_0_10"/>
<dbReference type="InterPro" id="IPR002068">
    <property type="entry name" value="A-crystallin/Hsp20_dom"/>
</dbReference>
<dbReference type="CDD" id="cd06464">
    <property type="entry name" value="ACD_sHsps-like"/>
    <property type="match status" value="1"/>
</dbReference>
<dbReference type="Proteomes" id="UP000002709">
    <property type="component" value="Chromosome"/>
</dbReference>
<proteinExistence type="inferred from homology"/>
<feature type="domain" description="SHSP" evidence="3">
    <location>
        <begin position="100"/>
        <end position="183"/>
    </location>
</feature>
<feature type="compositionally biased region" description="Basic and acidic residues" evidence="2">
    <location>
        <begin position="95"/>
        <end position="105"/>
    </location>
</feature>
<organism evidence="4 5">
    <name type="scientific">Chlorobium luteolum (strain DSM 273 / BCRC 81028 / 2530)</name>
    <name type="common">Pelodictyon luteolum</name>
    <dbReference type="NCBI Taxonomy" id="319225"/>
    <lineage>
        <taxon>Bacteria</taxon>
        <taxon>Pseudomonadati</taxon>
        <taxon>Chlorobiota</taxon>
        <taxon>Chlorobiia</taxon>
        <taxon>Chlorobiales</taxon>
        <taxon>Chlorobiaceae</taxon>
        <taxon>Chlorobium/Pelodictyon group</taxon>
        <taxon>Pelodictyon</taxon>
    </lineage>
</organism>
<accession>Q3B508</accession>
<name>Q3B508_CHLL3</name>
<dbReference type="InterPro" id="IPR040612">
    <property type="entry name" value="ArsA_HSP20-like"/>
</dbReference>
<gene>
    <name evidence="4" type="ordered locus">Plut_0695</name>
</gene>
<dbReference type="EMBL" id="CP000096">
    <property type="protein sequence ID" value="ABB23573.1"/>
    <property type="molecule type" value="Genomic_DNA"/>
</dbReference>
<evidence type="ECO:0000313" key="4">
    <source>
        <dbReference type="EMBL" id="ABB23573.1"/>
    </source>
</evidence>
<sequence>MDRDREREKRENEESDFDLSGLGALGQGLGGLFKGIERLVDLASKLESSGGTSGSGEVNLEHLRKGMKGVYGFTIKSAGGGGGSPKVETFGNIRKSAEGPKVDEEREPITDLFDEDDRIVVIVEMPGLEAEDIILDLNGDILSITTKGSGKRYRKELLLPMAVAGQELQRKYTNGILEITISK</sequence>
<dbReference type="RefSeq" id="WP_011357447.1">
    <property type="nucleotide sequence ID" value="NC_007512.1"/>
</dbReference>
<protein>
    <recommendedName>
        <fullName evidence="3">SHSP domain-containing protein</fullName>
    </recommendedName>
</protein>
<dbReference type="InterPro" id="IPR008978">
    <property type="entry name" value="HSP20-like_chaperone"/>
</dbReference>
<keyword evidence="5" id="KW-1185">Reference proteome</keyword>
<feature type="region of interest" description="Disordered" evidence="2">
    <location>
        <begin position="81"/>
        <end position="105"/>
    </location>
</feature>
<evidence type="ECO:0000256" key="1">
    <source>
        <dbReference type="PROSITE-ProRule" id="PRU00285"/>
    </source>
</evidence>
<comment type="similarity">
    <text evidence="1">Belongs to the small heat shock protein (HSP20) family.</text>
</comment>
<dbReference type="Gene3D" id="2.60.40.790">
    <property type="match status" value="1"/>
</dbReference>
<dbReference type="KEGG" id="plt:Plut_0695"/>
<evidence type="ECO:0000256" key="2">
    <source>
        <dbReference type="SAM" id="MobiDB-lite"/>
    </source>
</evidence>
<dbReference type="PROSITE" id="PS01031">
    <property type="entry name" value="SHSP"/>
    <property type="match status" value="1"/>
</dbReference>
<evidence type="ECO:0000259" key="3">
    <source>
        <dbReference type="PROSITE" id="PS01031"/>
    </source>
</evidence>
<reference evidence="5" key="1">
    <citation type="submission" date="2005-08" db="EMBL/GenBank/DDBJ databases">
        <title>Complete sequence of Pelodictyon luteolum DSM 273.</title>
        <authorList>
            <consortium name="US DOE Joint Genome Institute"/>
            <person name="Copeland A."/>
            <person name="Lucas S."/>
            <person name="Lapidus A."/>
            <person name="Barry K."/>
            <person name="Detter J.C."/>
            <person name="Glavina T."/>
            <person name="Hammon N."/>
            <person name="Israni S."/>
            <person name="Pitluck S."/>
            <person name="Bryant D."/>
            <person name="Schmutz J."/>
            <person name="Larimer F."/>
            <person name="Land M."/>
            <person name="Kyrpides N."/>
            <person name="Ivanova N."/>
            <person name="Richardson P."/>
        </authorList>
    </citation>
    <scope>NUCLEOTIDE SEQUENCE [LARGE SCALE GENOMIC DNA]</scope>
    <source>
        <strain evidence="5">DSM 273 / BCRC 81028 / 2530</strain>
    </source>
</reference>
<dbReference type="AlphaFoldDB" id="Q3B508"/>
<dbReference type="eggNOG" id="COG0071">
    <property type="taxonomic scope" value="Bacteria"/>
</dbReference>
<evidence type="ECO:0000313" key="5">
    <source>
        <dbReference type="Proteomes" id="UP000002709"/>
    </source>
</evidence>
<dbReference type="Pfam" id="PF17886">
    <property type="entry name" value="ArsA_HSP20"/>
    <property type="match status" value="1"/>
</dbReference>
<dbReference type="SUPFAM" id="SSF49764">
    <property type="entry name" value="HSP20-like chaperones"/>
    <property type="match status" value="1"/>
</dbReference>
<feature type="compositionally biased region" description="Basic and acidic residues" evidence="2">
    <location>
        <begin position="1"/>
        <end position="12"/>
    </location>
</feature>
<dbReference type="STRING" id="319225.Plut_0695"/>
<dbReference type="OrthoDB" id="1806521at2"/>